<name>A0A1J7GLJ8_LUPAN</name>
<dbReference type="AlphaFoldDB" id="A0A1J7GLJ8"/>
<dbReference type="Proteomes" id="UP000188354">
    <property type="component" value="Chromosome LG11"/>
</dbReference>
<dbReference type="Gramene" id="OIW01399">
    <property type="protein sequence ID" value="OIW01399"/>
    <property type="gene ID" value="TanjilG_02555"/>
</dbReference>
<gene>
    <name evidence="2" type="ORF">TanjilG_02555</name>
</gene>
<protein>
    <recommendedName>
        <fullName evidence="1">DUF7745 domain-containing protein</fullName>
    </recommendedName>
</protein>
<keyword evidence="3" id="KW-1185">Reference proteome</keyword>
<dbReference type="InterPro" id="IPR056647">
    <property type="entry name" value="DUF7745"/>
</dbReference>
<evidence type="ECO:0000313" key="2">
    <source>
        <dbReference type="EMBL" id="OIW01399.1"/>
    </source>
</evidence>
<reference evidence="2 3" key="1">
    <citation type="journal article" date="2017" name="Plant Biotechnol. J.">
        <title>A comprehensive draft genome sequence for lupin (Lupinus angustifolius), an emerging health food: insights into plant-microbe interactions and legume evolution.</title>
        <authorList>
            <person name="Hane J.K."/>
            <person name="Ming Y."/>
            <person name="Kamphuis L.G."/>
            <person name="Nelson M.N."/>
            <person name="Garg G."/>
            <person name="Atkins C.A."/>
            <person name="Bayer P.E."/>
            <person name="Bravo A."/>
            <person name="Bringans S."/>
            <person name="Cannon S."/>
            <person name="Edwards D."/>
            <person name="Foley R."/>
            <person name="Gao L.L."/>
            <person name="Harrison M.J."/>
            <person name="Huang W."/>
            <person name="Hurgobin B."/>
            <person name="Li S."/>
            <person name="Liu C.W."/>
            <person name="McGrath A."/>
            <person name="Morahan G."/>
            <person name="Murray J."/>
            <person name="Weller J."/>
            <person name="Jian J."/>
            <person name="Singh K.B."/>
        </authorList>
    </citation>
    <scope>NUCLEOTIDE SEQUENCE [LARGE SCALE GENOMIC DNA]</scope>
    <source>
        <strain evidence="3">cv. Tanjil</strain>
        <tissue evidence="2">Whole plant</tissue>
    </source>
</reference>
<organism evidence="2 3">
    <name type="scientific">Lupinus angustifolius</name>
    <name type="common">Narrow-leaved blue lupine</name>
    <dbReference type="NCBI Taxonomy" id="3871"/>
    <lineage>
        <taxon>Eukaryota</taxon>
        <taxon>Viridiplantae</taxon>
        <taxon>Streptophyta</taxon>
        <taxon>Embryophyta</taxon>
        <taxon>Tracheophyta</taxon>
        <taxon>Spermatophyta</taxon>
        <taxon>Magnoliopsida</taxon>
        <taxon>eudicotyledons</taxon>
        <taxon>Gunneridae</taxon>
        <taxon>Pentapetalae</taxon>
        <taxon>rosids</taxon>
        <taxon>fabids</taxon>
        <taxon>Fabales</taxon>
        <taxon>Fabaceae</taxon>
        <taxon>Papilionoideae</taxon>
        <taxon>50 kb inversion clade</taxon>
        <taxon>genistoids sensu lato</taxon>
        <taxon>core genistoids</taxon>
        <taxon>Genisteae</taxon>
        <taxon>Lupinus</taxon>
    </lineage>
</organism>
<feature type="domain" description="DUF7745" evidence="1">
    <location>
        <begin position="2"/>
        <end position="260"/>
    </location>
</feature>
<accession>A0A1J7GLJ8</accession>
<dbReference type="OMA" id="WNTELRI"/>
<proteinExistence type="predicted"/>
<dbReference type="EMBL" id="CM007371">
    <property type="protein sequence ID" value="OIW01399.1"/>
    <property type="molecule type" value="Genomic_DNA"/>
</dbReference>
<sequence>MATMVQYWNTELRIFEFPNVDVAPTIEVPIPDRLRVYMFTKPVEVNEDTIEKIIKVRPEPSSIIKQARTIGLKWVFLKKHIAKMEEQQNWEMFKPTFALAIYGMVLFPFLNNMIDHSSFDVFYKFIRFGVNPTPVILVESFLSFQKCHLRGGNKIRCCVQLLYIWMMTRFKHHYYSLGSRYPLKRYRNVSTKEIQLSEWAKLFKEVTPRNFGTKCCLYDRHDKIMYSCGDRPNMILMGPRGCIAFTPTLVLGQLKWGMNQIKDE</sequence>
<dbReference type="PANTHER" id="PTHR48154">
    <property type="entry name" value="PROTEIN, PUTATIVE-RELATED"/>
    <property type="match status" value="1"/>
</dbReference>
<evidence type="ECO:0000259" key="1">
    <source>
        <dbReference type="Pfam" id="PF24924"/>
    </source>
</evidence>
<dbReference type="Pfam" id="PF24924">
    <property type="entry name" value="DUF7745"/>
    <property type="match status" value="1"/>
</dbReference>
<evidence type="ECO:0000313" key="3">
    <source>
        <dbReference type="Proteomes" id="UP000188354"/>
    </source>
</evidence>
<dbReference type="PANTHER" id="PTHR48154:SF1">
    <property type="entry name" value="PROTEIN, PUTATIVE-RELATED"/>
    <property type="match status" value="1"/>
</dbReference>